<evidence type="ECO:0000256" key="11">
    <source>
        <dbReference type="ARBA" id="ARBA00023201"/>
    </source>
</evidence>
<keyword evidence="11" id="KW-0739">Sodium transport</keyword>
<dbReference type="GO" id="GO:0015075">
    <property type="term" value="F:monoatomic ion transmembrane transporter activity"/>
    <property type="evidence" value="ECO:0007669"/>
    <property type="project" value="UniProtKB-ARBA"/>
</dbReference>
<feature type="transmembrane region" description="Helical" evidence="14">
    <location>
        <begin position="6"/>
        <end position="23"/>
    </location>
</feature>
<comment type="caution">
    <text evidence="15">The sequence shown here is derived from an EMBL/GenBank/DDBJ whole genome shotgun (WGS) entry which is preliminary data.</text>
</comment>
<comment type="catalytic activity">
    <reaction evidence="12">
        <text>iodide(out) + 2 Na(+)(out) = iodide(in) + 2 Na(+)(in)</text>
        <dbReference type="Rhea" id="RHEA:71207"/>
        <dbReference type="ChEBI" id="CHEBI:16382"/>
        <dbReference type="ChEBI" id="CHEBI:29101"/>
    </reaction>
</comment>
<feature type="transmembrane region" description="Helical" evidence="14">
    <location>
        <begin position="70"/>
        <end position="96"/>
    </location>
</feature>
<keyword evidence="10" id="KW-0325">Glycoprotein</keyword>
<feature type="transmembrane region" description="Helical" evidence="14">
    <location>
        <begin position="43"/>
        <end position="64"/>
    </location>
</feature>
<dbReference type="RefSeq" id="WP_185661896.1">
    <property type="nucleotide sequence ID" value="NZ_CAWPOO010000013.1"/>
</dbReference>
<dbReference type="GO" id="GO:0015293">
    <property type="term" value="F:symporter activity"/>
    <property type="evidence" value="ECO:0007669"/>
    <property type="project" value="TreeGrafter"/>
</dbReference>
<evidence type="ECO:0000256" key="5">
    <source>
        <dbReference type="ARBA" id="ARBA00022692"/>
    </source>
</evidence>
<evidence type="ECO:0000256" key="3">
    <source>
        <dbReference type="ARBA" id="ARBA00022448"/>
    </source>
</evidence>
<dbReference type="PROSITE" id="PS50283">
    <property type="entry name" value="NA_SOLUT_SYMP_3"/>
    <property type="match status" value="1"/>
</dbReference>
<keyword evidence="3" id="KW-0813">Transport</keyword>
<organism evidence="15 16">
    <name type="scientific">Pelagicoccus albus</name>
    <dbReference type="NCBI Taxonomy" id="415222"/>
    <lineage>
        <taxon>Bacteria</taxon>
        <taxon>Pseudomonadati</taxon>
        <taxon>Verrucomicrobiota</taxon>
        <taxon>Opitutia</taxon>
        <taxon>Puniceicoccales</taxon>
        <taxon>Pelagicoccaceae</taxon>
        <taxon>Pelagicoccus</taxon>
    </lineage>
</organism>
<dbReference type="InterPro" id="IPR018212">
    <property type="entry name" value="Na/solute_symporter_CS"/>
</dbReference>
<evidence type="ECO:0000256" key="8">
    <source>
        <dbReference type="ARBA" id="ARBA00023065"/>
    </source>
</evidence>
<dbReference type="PANTHER" id="PTHR42985">
    <property type="entry name" value="SODIUM-COUPLED MONOCARBOXYLATE TRANSPORTER"/>
    <property type="match status" value="1"/>
</dbReference>
<dbReference type="PROSITE" id="PS00456">
    <property type="entry name" value="NA_SOLUT_SYMP_1"/>
    <property type="match status" value="1"/>
</dbReference>
<dbReference type="AlphaFoldDB" id="A0A7X1B9H9"/>
<evidence type="ECO:0000256" key="13">
    <source>
        <dbReference type="RuleBase" id="RU362091"/>
    </source>
</evidence>
<sequence length="512" mass="55115">MSSLDYVVIGIYMLAIALISYAASRRQKTSADYFIAGRSMPAWAVAMTLMATIIGSGTIVGLPGSTFQKGMILLLGNMTLPLVLIIVAKFIVPFYRNVVGMSAYEYIGQRFGLGGKFYASFGFLADRIFDLGVTLVTTALAVHVMTGWELSNVILGIGLFTVVYTMAGGMQAVVWTSVVQGAIFVGAAILITARLIFATELGDPGAVIGAAWEGGRFSLGDFTLSAESLTDPAQKTQWLLIVAYMINWGRRYISDQHMVQRYLIAKTDREASRGALWNALMCVPVWTTFMFIGACLWGYYQLSGESGPDLADNAVPYFILNHMPAGIIGLILAAILAASMSSISADLNSIATVATGDYLLHFLPNLPDKAKLLSGRFFVALAGAFAVGTALLLIPEKGLASIMERAVTIAAILSGGTLGFFLLGFLTRTATRTGAYIGILACLAFTAWGILTTGADQRILDLGFNFNWNPILIGIFGHLILFFTGYLTSKLFGGYRPENVDQLTFRRSKAHA</sequence>
<evidence type="ECO:0000256" key="6">
    <source>
        <dbReference type="ARBA" id="ARBA00022989"/>
    </source>
</evidence>
<feature type="transmembrane region" description="Helical" evidence="14">
    <location>
        <begin position="406"/>
        <end position="426"/>
    </location>
</feature>
<feature type="transmembrane region" description="Helical" evidence="14">
    <location>
        <begin position="433"/>
        <end position="451"/>
    </location>
</feature>
<reference evidence="15 16" key="1">
    <citation type="submission" date="2020-07" db="EMBL/GenBank/DDBJ databases">
        <authorList>
            <person name="Feng X."/>
        </authorList>
    </citation>
    <scope>NUCLEOTIDE SEQUENCE [LARGE SCALE GENOMIC DNA]</scope>
    <source>
        <strain evidence="15 16">JCM23202</strain>
    </source>
</reference>
<dbReference type="Gene3D" id="1.20.1730.10">
    <property type="entry name" value="Sodium/glucose cotransporter"/>
    <property type="match status" value="1"/>
</dbReference>
<dbReference type="InterPro" id="IPR001734">
    <property type="entry name" value="Na/solute_symporter"/>
</dbReference>
<gene>
    <name evidence="15" type="ORF">H5P27_18450</name>
</gene>
<keyword evidence="16" id="KW-1185">Reference proteome</keyword>
<feature type="transmembrane region" description="Helical" evidence="14">
    <location>
        <begin position="117"/>
        <end position="144"/>
    </location>
</feature>
<keyword evidence="8" id="KW-0406">Ion transport</keyword>
<feature type="transmembrane region" description="Helical" evidence="14">
    <location>
        <begin position="377"/>
        <end position="394"/>
    </location>
</feature>
<evidence type="ECO:0000256" key="4">
    <source>
        <dbReference type="ARBA" id="ARBA00022475"/>
    </source>
</evidence>
<proteinExistence type="inferred from homology"/>
<dbReference type="EMBL" id="JACHVC010000013">
    <property type="protein sequence ID" value="MBC2608041.1"/>
    <property type="molecule type" value="Genomic_DNA"/>
</dbReference>
<dbReference type="InterPro" id="IPR051163">
    <property type="entry name" value="Sodium:Solute_Symporter_SSF"/>
</dbReference>
<evidence type="ECO:0000256" key="2">
    <source>
        <dbReference type="ARBA" id="ARBA00006434"/>
    </source>
</evidence>
<feature type="transmembrane region" description="Helical" evidence="14">
    <location>
        <begin position="150"/>
        <end position="167"/>
    </location>
</feature>
<feature type="transmembrane region" description="Helical" evidence="14">
    <location>
        <begin position="319"/>
        <end position="338"/>
    </location>
</feature>
<comment type="similarity">
    <text evidence="2 13">Belongs to the sodium:solute symporter (SSF) (TC 2.A.21) family.</text>
</comment>
<accession>A0A7X1B9H9</accession>
<feature type="transmembrane region" description="Helical" evidence="14">
    <location>
        <begin position="274"/>
        <end position="299"/>
    </location>
</feature>
<evidence type="ECO:0000256" key="1">
    <source>
        <dbReference type="ARBA" id="ARBA00004651"/>
    </source>
</evidence>
<evidence type="ECO:0000313" key="16">
    <source>
        <dbReference type="Proteomes" id="UP000526501"/>
    </source>
</evidence>
<keyword evidence="5 14" id="KW-0812">Transmembrane</keyword>
<dbReference type="InterPro" id="IPR038377">
    <property type="entry name" value="Na/Glc_symporter_sf"/>
</dbReference>
<evidence type="ECO:0000256" key="12">
    <source>
        <dbReference type="ARBA" id="ARBA00036099"/>
    </source>
</evidence>
<keyword evidence="6 14" id="KW-1133">Transmembrane helix</keyword>
<evidence type="ECO:0000256" key="14">
    <source>
        <dbReference type="SAM" id="Phobius"/>
    </source>
</evidence>
<dbReference type="Pfam" id="PF00474">
    <property type="entry name" value="SSF"/>
    <property type="match status" value="1"/>
</dbReference>
<dbReference type="GO" id="GO:0098660">
    <property type="term" value="P:inorganic ion transmembrane transport"/>
    <property type="evidence" value="ECO:0007669"/>
    <property type="project" value="UniProtKB-ARBA"/>
</dbReference>
<keyword evidence="7" id="KW-0915">Sodium</keyword>
<evidence type="ECO:0000256" key="10">
    <source>
        <dbReference type="ARBA" id="ARBA00023180"/>
    </source>
</evidence>
<dbReference type="GO" id="GO:0006814">
    <property type="term" value="P:sodium ion transport"/>
    <property type="evidence" value="ECO:0007669"/>
    <property type="project" value="UniProtKB-KW"/>
</dbReference>
<dbReference type="Proteomes" id="UP000526501">
    <property type="component" value="Unassembled WGS sequence"/>
</dbReference>
<feature type="transmembrane region" description="Helical" evidence="14">
    <location>
        <begin position="471"/>
        <end position="488"/>
    </location>
</feature>
<evidence type="ECO:0000256" key="7">
    <source>
        <dbReference type="ARBA" id="ARBA00023053"/>
    </source>
</evidence>
<evidence type="ECO:0000313" key="15">
    <source>
        <dbReference type="EMBL" id="MBC2608041.1"/>
    </source>
</evidence>
<feature type="transmembrane region" description="Helical" evidence="14">
    <location>
        <begin position="174"/>
        <end position="197"/>
    </location>
</feature>
<keyword evidence="9 14" id="KW-0472">Membrane</keyword>
<name>A0A7X1B9H9_9BACT</name>
<dbReference type="PANTHER" id="PTHR42985:SF40">
    <property type="entry name" value="LD47995P-RELATED"/>
    <property type="match status" value="1"/>
</dbReference>
<dbReference type="GO" id="GO:0005886">
    <property type="term" value="C:plasma membrane"/>
    <property type="evidence" value="ECO:0007669"/>
    <property type="project" value="UniProtKB-SubCell"/>
</dbReference>
<keyword evidence="4" id="KW-1003">Cell membrane</keyword>
<comment type="subcellular location">
    <subcellularLocation>
        <location evidence="1">Cell membrane</location>
        <topology evidence="1">Multi-pass membrane protein</topology>
    </subcellularLocation>
</comment>
<dbReference type="NCBIfam" id="TIGR00813">
    <property type="entry name" value="sss"/>
    <property type="match status" value="1"/>
</dbReference>
<evidence type="ECO:0000256" key="9">
    <source>
        <dbReference type="ARBA" id="ARBA00023136"/>
    </source>
</evidence>
<protein>
    <submittedName>
        <fullName evidence="15">Sodium/solute symporter</fullName>
    </submittedName>
</protein>